<name>A0ABX5WY56_9GAMM</name>
<comment type="similarity">
    <text evidence="1">Belongs to the ner transcriptional regulatory family.</text>
</comment>
<evidence type="ECO:0000256" key="4">
    <source>
        <dbReference type="ARBA" id="ARBA00023163"/>
    </source>
</evidence>
<proteinExistence type="inferred from homology"/>
<evidence type="ECO:0000313" key="7">
    <source>
        <dbReference type="Proteomes" id="UP000315947"/>
    </source>
</evidence>
<reference evidence="6 7" key="1">
    <citation type="submission" date="2019-07" db="EMBL/GenBank/DDBJ databases">
        <title>Shewanella sp. YLB-06 whole genomic sequence.</title>
        <authorList>
            <person name="Yu L."/>
        </authorList>
    </citation>
    <scope>NUCLEOTIDE SEQUENCE [LARGE SCALE GENOMIC DNA]</scope>
    <source>
        <strain evidence="6 7">YLB-06</strain>
    </source>
</reference>
<dbReference type="Proteomes" id="UP000315947">
    <property type="component" value="Chromosome"/>
</dbReference>
<dbReference type="Pfam" id="PF13693">
    <property type="entry name" value="HTH_35"/>
    <property type="match status" value="1"/>
</dbReference>
<gene>
    <name evidence="6" type="ORF">FM037_13330</name>
</gene>
<evidence type="ECO:0000313" key="6">
    <source>
        <dbReference type="EMBL" id="QDO84040.1"/>
    </source>
</evidence>
<dbReference type="RefSeq" id="WP_144046406.1">
    <property type="nucleotide sequence ID" value="NZ_CP041614.1"/>
</dbReference>
<dbReference type="InterPro" id="IPR038722">
    <property type="entry name" value="Ner_HTH_dom"/>
</dbReference>
<dbReference type="EMBL" id="CP041614">
    <property type="protein sequence ID" value="QDO84040.1"/>
    <property type="molecule type" value="Genomic_DNA"/>
</dbReference>
<dbReference type="Gene3D" id="1.10.260.40">
    <property type="entry name" value="lambda repressor-like DNA-binding domains"/>
    <property type="match status" value="1"/>
</dbReference>
<dbReference type="InterPro" id="IPR010982">
    <property type="entry name" value="Lambda_DNA-bd_dom_sf"/>
</dbReference>
<sequence>MKPVDSNCTESRAAADMPRLDIVYLLHKKGLSLRRVGQEAGLGPGTLSKALDRPWTKGERLIAEALEMKPQDIWPTRYESIRYENRPVSLHGKLRVN</sequence>
<keyword evidence="4" id="KW-0804">Transcription</keyword>
<keyword evidence="3" id="KW-0238">DNA-binding</keyword>
<keyword evidence="2" id="KW-0805">Transcription regulation</keyword>
<feature type="domain" description="Ner winged helix-turn-helix DNA-binding" evidence="5">
    <location>
        <begin position="17"/>
        <end position="81"/>
    </location>
</feature>
<keyword evidence="7" id="KW-1185">Reference proteome</keyword>
<protein>
    <submittedName>
        <fullName evidence="6">Transcriptional regulator</fullName>
    </submittedName>
</protein>
<accession>A0ABX5WY56</accession>
<evidence type="ECO:0000256" key="2">
    <source>
        <dbReference type="ARBA" id="ARBA00023015"/>
    </source>
</evidence>
<evidence type="ECO:0000256" key="3">
    <source>
        <dbReference type="ARBA" id="ARBA00023125"/>
    </source>
</evidence>
<evidence type="ECO:0000259" key="5">
    <source>
        <dbReference type="Pfam" id="PF13693"/>
    </source>
</evidence>
<evidence type="ECO:0000256" key="1">
    <source>
        <dbReference type="ARBA" id="ARBA00006157"/>
    </source>
</evidence>
<organism evidence="6 7">
    <name type="scientific">Shewanella psychropiezotolerans</name>
    <dbReference type="NCBI Taxonomy" id="2593655"/>
    <lineage>
        <taxon>Bacteria</taxon>
        <taxon>Pseudomonadati</taxon>
        <taxon>Pseudomonadota</taxon>
        <taxon>Gammaproteobacteria</taxon>
        <taxon>Alteromonadales</taxon>
        <taxon>Shewanellaceae</taxon>
        <taxon>Shewanella</taxon>
    </lineage>
</organism>
<dbReference type="SUPFAM" id="SSF47413">
    <property type="entry name" value="lambda repressor-like DNA-binding domains"/>
    <property type="match status" value="1"/>
</dbReference>